<gene>
    <name evidence="2" type="ORF">GCM10023081_36240</name>
</gene>
<feature type="transmembrane region" description="Helical" evidence="1">
    <location>
        <begin position="206"/>
        <end position="223"/>
    </location>
</feature>
<organism evidence="2 3">
    <name type="scientific">Arthrobacter ginkgonis</name>
    <dbReference type="NCBI Taxonomy" id="1630594"/>
    <lineage>
        <taxon>Bacteria</taxon>
        <taxon>Bacillati</taxon>
        <taxon>Actinomycetota</taxon>
        <taxon>Actinomycetes</taxon>
        <taxon>Micrococcales</taxon>
        <taxon>Micrococcaceae</taxon>
        <taxon>Arthrobacter</taxon>
    </lineage>
</organism>
<dbReference type="RefSeq" id="WP_345153010.1">
    <property type="nucleotide sequence ID" value="NZ_BAABEO010000024.1"/>
</dbReference>
<keyword evidence="3" id="KW-1185">Reference proteome</keyword>
<evidence type="ECO:0008006" key="4">
    <source>
        <dbReference type="Google" id="ProtNLM"/>
    </source>
</evidence>
<feature type="transmembrane region" description="Helical" evidence="1">
    <location>
        <begin position="129"/>
        <end position="156"/>
    </location>
</feature>
<keyword evidence="1" id="KW-0812">Transmembrane</keyword>
<feature type="transmembrane region" description="Helical" evidence="1">
    <location>
        <begin position="256"/>
        <end position="277"/>
    </location>
</feature>
<evidence type="ECO:0000313" key="2">
    <source>
        <dbReference type="EMBL" id="GAA3695835.1"/>
    </source>
</evidence>
<evidence type="ECO:0000256" key="1">
    <source>
        <dbReference type="SAM" id="Phobius"/>
    </source>
</evidence>
<sequence length="282" mass="29551">MATQQIAALRNDAGRTDGAHLSFGRVLRSETIKFTSLLSTLILVLATVAVLVGFGALGAWGIGSSLEAMGPEIFEAEGGLDGIANTLASTGITFAQLIIGSLAVLVISSEFATGSARATFSAVPKRYPVFLAKALLVAVVSYVVAAASMLLAAVVINPIVEHYGLEQDLGSEAFQRMLWIGALYVTAVALIGFSLGALLRNSAGGIVSLAGLFFVLPIAFQLIPGDFIADLRRFLPSEAANQLISGVTGPDMLELWQSWLVFGAWVVLPLAAAGFVLQRRDI</sequence>
<protein>
    <recommendedName>
        <fullName evidence="4">ABC transporter permease</fullName>
    </recommendedName>
</protein>
<feature type="transmembrane region" description="Helical" evidence="1">
    <location>
        <begin position="82"/>
        <end position="108"/>
    </location>
</feature>
<comment type="caution">
    <text evidence="2">The sequence shown here is derived from an EMBL/GenBank/DDBJ whole genome shotgun (WGS) entry which is preliminary data.</text>
</comment>
<proteinExistence type="predicted"/>
<dbReference type="EMBL" id="BAABEO010000024">
    <property type="protein sequence ID" value="GAA3695835.1"/>
    <property type="molecule type" value="Genomic_DNA"/>
</dbReference>
<keyword evidence="1" id="KW-0472">Membrane</keyword>
<reference evidence="3" key="1">
    <citation type="journal article" date="2019" name="Int. J. Syst. Evol. Microbiol.">
        <title>The Global Catalogue of Microorganisms (GCM) 10K type strain sequencing project: providing services to taxonomists for standard genome sequencing and annotation.</title>
        <authorList>
            <consortium name="The Broad Institute Genomics Platform"/>
            <consortium name="The Broad Institute Genome Sequencing Center for Infectious Disease"/>
            <person name="Wu L."/>
            <person name="Ma J."/>
        </authorList>
    </citation>
    <scope>NUCLEOTIDE SEQUENCE [LARGE SCALE GENOMIC DNA]</scope>
    <source>
        <strain evidence="3">JCM 30742</strain>
    </source>
</reference>
<name>A0ABP7CX68_9MICC</name>
<evidence type="ECO:0000313" key="3">
    <source>
        <dbReference type="Proteomes" id="UP001500752"/>
    </source>
</evidence>
<dbReference type="Proteomes" id="UP001500752">
    <property type="component" value="Unassembled WGS sequence"/>
</dbReference>
<keyword evidence="1" id="KW-1133">Transmembrane helix</keyword>
<feature type="transmembrane region" description="Helical" evidence="1">
    <location>
        <begin position="37"/>
        <end position="62"/>
    </location>
</feature>
<feature type="transmembrane region" description="Helical" evidence="1">
    <location>
        <begin position="176"/>
        <end position="199"/>
    </location>
</feature>
<accession>A0ABP7CX68</accession>